<dbReference type="PANTHER" id="PTHR34383">
    <property type="entry name" value="POLYPHOSPHATE:AMP PHOSPHOTRANSFERASE-RELATED"/>
    <property type="match status" value="1"/>
</dbReference>
<dbReference type="Pfam" id="PF03976">
    <property type="entry name" value="PPK2"/>
    <property type="match status" value="1"/>
</dbReference>
<dbReference type="Gene3D" id="3.40.50.300">
    <property type="entry name" value="P-loop containing nucleotide triphosphate hydrolases"/>
    <property type="match status" value="1"/>
</dbReference>
<reference evidence="2" key="1">
    <citation type="submission" date="2013-08" db="EMBL/GenBank/DDBJ databases">
        <authorList>
            <person name="Mendez C."/>
            <person name="Richter M."/>
            <person name="Ferrer M."/>
            <person name="Sanchez J."/>
        </authorList>
    </citation>
    <scope>NUCLEOTIDE SEQUENCE</scope>
</reference>
<proteinExistence type="predicted"/>
<protein>
    <submittedName>
        <fullName evidence="2">Polyphosphate kinase 2</fullName>
    </submittedName>
</protein>
<gene>
    <name evidence="2" type="ORF">B1A_07896</name>
</gene>
<evidence type="ECO:0000313" key="2">
    <source>
        <dbReference type="EMBL" id="EQD66955.1"/>
    </source>
</evidence>
<dbReference type="InterPro" id="IPR027417">
    <property type="entry name" value="P-loop_NTPase"/>
</dbReference>
<dbReference type="EMBL" id="AUZX01005656">
    <property type="protein sequence ID" value="EQD66955.1"/>
    <property type="molecule type" value="Genomic_DNA"/>
</dbReference>
<dbReference type="GO" id="GO:0016301">
    <property type="term" value="F:kinase activity"/>
    <property type="evidence" value="ECO:0007669"/>
    <property type="project" value="UniProtKB-KW"/>
</dbReference>
<dbReference type="InterPro" id="IPR022488">
    <property type="entry name" value="PPK2-related"/>
</dbReference>
<comment type="caution">
    <text evidence="2">The sequence shown here is derived from an EMBL/GenBank/DDBJ whole genome shotgun (WGS) entry which is preliminary data.</text>
</comment>
<sequence>MAKQHAKQHAAAPNASYGKTLHVLQIELVKFQKHLIAHGDRILILLEGRDSAGKDGTIKRIIEHLSPRDTRVVALGKPSSRDNSAWYFQRYVPHLPAAKEFVLFNR</sequence>
<dbReference type="AlphaFoldDB" id="T1CHY0"/>
<organism evidence="2">
    <name type="scientific">mine drainage metagenome</name>
    <dbReference type="NCBI Taxonomy" id="410659"/>
    <lineage>
        <taxon>unclassified sequences</taxon>
        <taxon>metagenomes</taxon>
        <taxon>ecological metagenomes</taxon>
    </lineage>
</organism>
<evidence type="ECO:0000259" key="1">
    <source>
        <dbReference type="Pfam" id="PF03976"/>
    </source>
</evidence>
<dbReference type="PANTHER" id="PTHR34383:SF1">
    <property type="entry name" value="ADP-POLYPHOSPHATE PHOSPHOTRANSFERASE"/>
    <property type="match status" value="1"/>
</dbReference>
<reference evidence="2" key="2">
    <citation type="journal article" date="2014" name="ISME J.">
        <title>Microbial stratification in low pH oxic and suboxic macroscopic growths along an acid mine drainage.</title>
        <authorList>
            <person name="Mendez-Garcia C."/>
            <person name="Mesa V."/>
            <person name="Sprenger R.R."/>
            <person name="Richter M."/>
            <person name="Diez M.S."/>
            <person name="Solano J."/>
            <person name="Bargiela R."/>
            <person name="Golyshina O.V."/>
            <person name="Manteca A."/>
            <person name="Ramos J.L."/>
            <person name="Gallego J.R."/>
            <person name="Llorente I."/>
            <person name="Martins Dos Santos V.A."/>
            <person name="Jensen O.N."/>
            <person name="Pelaez A.I."/>
            <person name="Sanchez J."/>
            <person name="Ferrer M."/>
        </authorList>
    </citation>
    <scope>NUCLEOTIDE SEQUENCE</scope>
</reference>
<name>T1CHY0_9ZZZZ</name>
<keyword evidence="2" id="KW-0418">Kinase</keyword>
<feature type="non-terminal residue" evidence="2">
    <location>
        <position position="106"/>
    </location>
</feature>
<keyword evidence="2" id="KW-0808">Transferase</keyword>
<feature type="domain" description="Polyphosphate kinase-2-related" evidence="1">
    <location>
        <begin position="15"/>
        <end position="106"/>
    </location>
</feature>
<accession>T1CHY0</accession>